<dbReference type="PANTHER" id="PTHR47959:SF13">
    <property type="entry name" value="ATP-DEPENDENT RNA HELICASE RHLE"/>
    <property type="match status" value="1"/>
</dbReference>
<dbReference type="Gene3D" id="3.40.50.300">
    <property type="entry name" value="P-loop containing nucleotide triphosphate hydrolases"/>
    <property type="match status" value="2"/>
</dbReference>
<feature type="compositionally biased region" description="Low complexity" evidence="6">
    <location>
        <begin position="468"/>
        <end position="482"/>
    </location>
</feature>
<dbReference type="InterPro" id="IPR011545">
    <property type="entry name" value="DEAD/DEAH_box_helicase_dom"/>
</dbReference>
<feature type="compositionally biased region" description="Basic and acidic residues" evidence="6">
    <location>
        <begin position="102"/>
        <end position="111"/>
    </location>
</feature>
<dbReference type="GO" id="GO:0003724">
    <property type="term" value="F:RNA helicase activity"/>
    <property type="evidence" value="ECO:0007669"/>
    <property type="project" value="TreeGrafter"/>
</dbReference>
<evidence type="ECO:0000259" key="8">
    <source>
        <dbReference type="PROSITE" id="PS51194"/>
    </source>
</evidence>
<evidence type="ECO:0000259" key="7">
    <source>
        <dbReference type="PROSITE" id="PS51192"/>
    </source>
</evidence>
<dbReference type="AlphaFoldDB" id="A0A971CXE0"/>
<dbReference type="GO" id="GO:0005524">
    <property type="term" value="F:ATP binding"/>
    <property type="evidence" value="ECO:0007669"/>
    <property type="project" value="UniProtKB-KW"/>
</dbReference>
<keyword evidence="2" id="KW-0378">Hydrolase</keyword>
<dbReference type="InterPro" id="IPR050079">
    <property type="entry name" value="DEAD_box_RNA_helicase"/>
</dbReference>
<evidence type="ECO:0000256" key="3">
    <source>
        <dbReference type="ARBA" id="ARBA00022806"/>
    </source>
</evidence>
<feature type="compositionally biased region" description="Basic and acidic residues" evidence="6">
    <location>
        <begin position="483"/>
        <end position="507"/>
    </location>
</feature>
<evidence type="ECO:0000256" key="1">
    <source>
        <dbReference type="ARBA" id="ARBA00022741"/>
    </source>
</evidence>
<evidence type="ECO:0000256" key="4">
    <source>
        <dbReference type="ARBA" id="ARBA00022840"/>
    </source>
</evidence>
<dbReference type="EMBL" id="JAAXZR010000001">
    <property type="protein sequence ID" value="NLT78671.1"/>
    <property type="molecule type" value="Genomic_DNA"/>
</dbReference>
<name>A0A971CXE0_9BIFI</name>
<dbReference type="GO" id="GO:0016787">
    <property type="term" value="F:hydrolase activity"/>
    <property type="evidence" value="ECO:0007669"/>
    <property type="project" value="UniProtKB-KW"/>
</dbReference>
<dbReference type="InterPro" id="IPR014001">
    <property type="entry name" value="Helicase_ATP-bd"/>
</dbReference>
<dbReference type="InterPro" id="IPR001650">
    <property type="entry name" value="Helicase_C-like"/>
</dbReference>
<dbReference type="Proteomes" id="UP000767327">
    <property type="component" value="Unassembled WGS sequence"/>
</dbReference>
<proteinExistence type="inferred from homology"/>
<evidence type="ECO:0000256" key="2">
    <source>
        <dbReference type="ARBA" id="ARBA00022801"/>
    </source>
</evidence>
<keyword evidence="1" id="KW-0547">Nucleotide-binding</keyword>
<feature type="compositionally biased region" description="Polar residues" evidence="6">
    <location>
        <begin position="511"/>
        <end position="524"/>
    </location>
</feature>
<gene>
    <name evidence="9" type="ORF">GXW98_00040</name>
</gene>
<dbReference type="GO" id="GO:0003676">
    <property type="term" value="F:nucleic acid binding"/>
    <property type="evidence" value="ECO:0007669"/>
    <property type="project" value="InterPro"/>
</dbReference>
<sequence length="542" mass="58533">MPNTKSVSNDNSSISDSTTSFAELGVPHILVAALAADGKSTAFPIQVDTIPDALAGRDILGRGKTGSGKTLAFTIPLITRLSMQSPAAADREMQEYEQELIKRGGNDDFHRGKGHNSRGRSNRNAGRGRGPMPSPRALVLAPTRELANQINEVIEPLAATCRLSTTTVYGGVRQSRQVDALRAGADIVVACPGRLEDLLRQRLLTLEHVEITVLDEADEMADMGFLPAVERLLEQVSSDGQRMLFSATLDHGVDALVNRFLKDPKIHTVDSATAQVTQMTHHIFETTLGQKHQLVRTLASGSGKRILFTRTKHQAKKLAQNLTDNGIPAAELHGNLSQNQRDRNLNAFSEGDVRVLVATDVAARGVDVSGVELVVQVDPPADAKSFLHRSGRTARAGHEGDVVTLVLPDQRRDVRRLLRTAGIEAKALSVTSDSPAVEKLVGQHAPLVSGWTLPESRPARQGRGGRGAQSSTRSRGSRSQGSRSRDGRFDGPRSERSHAPKSADSRRRNGKQSSMNSNGANHSFHQSRKRSGGKAPFRNSGR</sequence>
<dbReference type="SMART" id="SM00490">
    <property type="entry name" value="HELICc"/>
    <property type="match status" value="1"/>
</dbReference>
<keyword evidence="4" id="KW-0067">ATP-binding</keyword>
<comment type="similarity">
    <text evidence="5">Belongs to the DEAD box helicase family.</text>
</comment>
<comment type="caution">
    <text evidence="9">The sequence shown here is derived from an EMBL/GenBank/DDBJ whole genome shotgun (WGS) entry which is preliminary data.</text>
</comment>
<dbReference type="InterPro" id="IPR027417">
    <property type="entry name" value="P-loop_NTPase"/>
</dbReference>
<accession>A0A971CXE0</accession>
<organism evidence="9 10">
    <name type="scientific">Bifidobacterium crudilactis</name>
    <dbReference type="NCBI Taxonomy" id="327277"/>
    <lineage>
        <taxon>Bacteria</taxon>
        <taxon>Bacillati</taxon>
        <taxon>Actinomycetota</taxon>
        <taxon>Actinomycetes</taxon>
        <taxon>Bifidobacteriales</taxon>
        <taxon>Bifidobacteriaceae</taxon>
        <taxon>Bifidobacterium</taxon>
    </lineage>
</organism>
<protein>
    <submittedName>
        <fullName evidence="9">DEAD/DEAH box helicase</fullName>
    </submittedName>
</protein>
<dbReference type="PROSITE" id="PS51194">
    <property type="entry name" value="HELICASE_CTER"/>
    <property type="match status" value="1"/>
</dbReference>
<dbReference type="InterPro" id="IPR044742">
    <property type="entry name" value="DEAD/DEAH_RhlB"/>
</dbReference>
<dbReference type="Pfam" id="PF00271">
    <property type="entry name" value="Helicase_C"/>
    <property type="match status" value="1"/>
</dbReference>
<reference evidence="9" key="1">
    <citation type="journal article" date="2020" name="Biotechnol. Biofuels">
        <title>New insights from the biogas microbiome by comprehensive genome-resolved metagenomics of nearly 1600 species originating from multiple anaerobic digesters.</title>
        <authorList>
            <person name="Campanaro S."/>
            <person name="Treu L."/>
            <person name="Rodriguez-R L.M."/>
            <person name="Kovalovszki A."/>
            <person name="Ziels R.M."/>
            <person name="Maus I."/>
            <person name="Zhu X."/>
            <person name="Kougias P.G."/>
            <person name="Basile A."/>
            <person name="Luo G."/>
            <person name="Schluter A."/>
            <person name="Konstantinidis K.T."/>
            <person name="Angelidaki I."/>
        </authorList>
    </citation>
    <scope>NUCLEOTIDE SEQUENCE</scope>
    <source>
        <strain evidence="9">AS01afH2WH_6</strain>
    </source>
</reference>
<evidence type="ECO:0000256" key="5">
    <source>
        <dbReference type="ARBA" id="ARBA00038437"/>
    </source>
</evidence>
<reference evidence="9" key="2">
    <citation type="submission" date="2020-01" db="EMBL/GenBank/DDBJ databases">
        <authorList>
            <person name="Campanaro S."/>
        </authorList>
    </citation>
    <scope>NUCLEOTIDE SEQUENCE</scope>
    <source>
        <strain evidence="9">AS01afH2WH_6</strain>
    </source>
</reference>
<feature type="region of interest" description="Disordered" evidence="6">
    <location>
        <begin position="102"/>
        <end position="136"/>
    </location>
</feature>
<feature type="compositionally biased region" description="Basic residues" evidence="6">
    <location>
        <begin position="112"/>
        <end position="121"/>
    </location>
</feature>
<dbReference type="SMART" id="SM00487">
    <property type="entry name" value="DEXDc"/>
    <property type="match status" value="1"/>
</dbReference>
<feature type="region of interest" description="Disordered" evidence="6">
    <location>
        <begin position="450"/>
        <end position="542"/>
    </location>
</feature>
<dbReference type="CDD" id="cd18787">
    <property type="entry name" value="SF2_C_DEAD"/>
    <property type="match status" value="1"/>
</dbReference>
<evidence type="ECO:0000313" key="10">
    <source>
        <dbReference type="Proteomes" id="UP000767327"/>
    </source>
</evidence>
<dbReference type="GO" id="GO:0005829">
    <property type="term" value="C:cytosol"/>
    <property type="evidence" value="ECO:0007669"/>
    <property type="project" value="TreeGrafter"/>
</dbReference>
<keyword evidence="3 9" id="KW-0347">Helicase</keyword>
<feature type="domain" description="Helicase C-terminal" evidence="8">
    <location>
        <begin position="290"/>
        <end position="441"/>
    </location>
</feature>
<evidence type="ECO:0000313" key="9">
    <source>
        <dbReference type="EMBL" id="NLT78671.1"/>
    </source>
</evidence>
<evidence type="ECO:0000256" key="6">
    <source>
        <dbReference type="SAM" id="MobiDB-lite"/>
    </source>
</evidence>
<dbReference type="OrthoDB" id="9805696at2"/>
<feature type="domain" description="Helicase ATP-binding" evidence="7">
    <location>
        <begin position="50"/>
        <end position="267"/>
    </location>
</feature>
<dbReference type="PROSITE" id="PS51192">
    <property type="entry name" value="HELICASE_ATP_BIND_1"/>
    <property type="match status" value="1"/>
</dbReference>
<dbReference type="SUPFAM" id="SSF52540">
    <property type="entry name" value="P-loop containing nucleoside triphosphate hydrolases"/>
    <property type="match status" value="1"/>
</dbReference>
<dbReference type="PANTHER" id="PTHR47959">
    <property type="entry name" value="ATP-DEPENDENT RNA HELICASE RHLE-RELATED"/>
    <property type="match status" value="1"/>
</dbReference>
<dbReference type="Pfam" id="PF00270">
    <property type="entry name" value="DEAD"/>
    <property type="match status" value="1"/>
</dbReference>
<dbReference type="CDD" id="cd00268">
    <property type="entry name" value="DEADc"/>
    <property type="match status" value="1"/>
</dbReference>